<dbReference type="EMBL" id="MGGF01000053">
    <property type="protein sequence ID" value="OGM20856.1"/>
    <property type="molecule type" value="Genomic_DNA"/>
</dbReference>
<comment type="caution">
    <text evidence="1">The sequence shown here is derived from an EMBL/GenBank/DDBJ whole genome shotgun (WGS) entry which is preliminary data.</text>
</comment>
<accession>A0A1F7Y0R2</accession>
<protein>
    <recommendedName>
        <fullName evidence="3">Glycosyl transferase family 1 domain-containing protein</fullName>
    </recommendedName>
</protein>
<evidence type="ECO:0000313" key="2">
    <source>
        <dbReference type="Proteomes" id="UP000178750"/>
    </source>
</evidence>
<reference evidence="1 2" key="1">
    <citation type="journal article" date="2016" name="Nat. Commun.">
        <title>Thousands of microbial genomes shed light on interconnected biogeochemical processes in an aquifer system.</title>
        <authorList>
            <person name="Anantharaman K."/>
            <person name="Brown C.T."/>
            <person name="Hug L.A."/>
            <person name="Sharon I."/>
            <person name="Castelle C.J."/>
            <person name="Probst A.J."/>
            <person name="Thomas B.C."/>
            <person name="Singh A."/>
            <person name="Wilkins M.J."/>
            <person name="Karaoz U."/>
            <person name="Brodie E.L."/>
            <person name="Williams K.H."/>
            <person name="Hubbard S.S."/>
            <person name="Banfield J.F."/>
        </authorList>
    </citation>
    <scope>NUCLEOTIDE SEQUENCE [LARGE SCALE GENOMIC DNA]</scope>
</reference>
<gene>
    <name evidence="1" type="ORF">A2863_00075</name>
</gene>
<dbReference type="AlphaFoldDB" id="A0A1F7Y0R2"/>
<evidence type="ECO:0000313" key="1">
    <source>
        <dbReference type="EMBL" id="OGM20856.1"/>
    </source>
</evidence>
<dbReference type="Proteomes" id="UP000178750">
    <property type="component" value="Unassembled WGS sequence"/>
</dbReference>
<sequence length="394" mass="45376">MEKPILIDVSLTGGRGPAKKALELTSDLTLEKIPFLILTDKGFYPKLKDIGITPNYVVNTNLSDKSIRIIKSFYQTINKIDFAFMIRLGARVAGPIAARKLCKPYIIADGGLPDYLSDKEDLYERKTFENAEKYLVTTQFNWKFPKRSELKNVEICGYPISKKSFNVIKKLKSKKKLDILETISNNLKGELPTSENSLLIDLVMTGDYLFVNNRTTYGAWLTARQYDQCVGFIRRLFTDLGENSNGKVYLFLDKEISKVIIDLQQKYENISVITFKKDWDFITELYMKAAADVTISRATNYQPYIAALEKGCNITTPVPADGYMDEDTAALQYSRNGFTKFIPYDDEKYIFKLFKFINNKEGQNRISKNLKKNNFLYEKNLNRIVIDYWKNITV</sequence>
<name>A0A1F7Y0R2_9BACT</name>
<proteinExistence type="predicted"/>
<evidence type="ECO:0008006" key="3">
    <source>
        <dbReference type="Google" id="ProtNLM"/>
    </source>
</evidence>
<organism evidence="1 2">
    <name type="scientific">Candidatus Woesebacteria bacterium RIFCSPHIGHO2_01_FULL_38_9b</name>
    <dbReference type="NCBI Taxonomy" id="1802493"/>
    <lineage>
        <taxon>Bacteria</taxon>
        <taxon>Candidatus Woeseibacteriota</taxon>
    </lineage>
</organism>